<evidence type="ECO:0000256" key="8">
    <source>
        <dbReference type="HAMAP-Rule" id="MF_00972"/>
    </source>
</evidence>
<dbReference type="Pfam" id="PF14437">
    <property type="entry name" value="MafB19-deam"/>
    <property type="match status" value="1"/>
</dbReference>
<proteinExistence type="inferred from homology"/>
<keyword evidence="6 8" id="KW-0862">Zinc</keyword>
<feature type="binding site" evidence="8">
    <location>
        <position position="54"/>
    </location>
    <ligand>
        <name>Zn(2+)</name>
        <dbReference type="ChEBI" id="CHEBI:29105"/>
        <note>catalytic</note>
    </ligand>
</feature>
<dbReference type="EMBL" id="AMRG01000012">
    <property type="protein sequence ID" value="EKE82141.1"/>
    <property type="molecule type" value="Genomic_DNA"/>
</dbReference>
<dbReference type="NCBIfam" id="NF008113">
    <property type="entry name" value="PRK10860.1"/>
    <property type="match status" value="1"/>
</dbReference>
<comment type="caution">
    <text evidence="10">The sequence shown here is derived from an EMBL/GenBank/DDBJ whole genome shotgun (WGS) entry which is preliminary data.</text>
</comment>
<keyword evidence="11" id="KW-1185">Reference proteome</keyword>
<dbReference type="GO" id="GO:0052717">
    <property type="term" value="F:tRNA-specific adenosine-34 deaminase activity"/>
    <property type="evidence" value="ECO:0007669"/>
    <property type="project" value="UniProtKB-UniRule"/>
</dbReference>
<evidence type="ECO:0000256" key="2">
    <source>
        <dbReference type="ARBA" id="ARBA00011738"/>
    </source>
</evidence>
<comment type="similarity">
    <text evidence="1">Belongs to the cytidine and deoxycytidylate deaminase family. ADAT2 subfamily.</text>
</comment>
<evidence type="ECO:0000256" key="4">
    <source>
        <dbReference type="ARBA" id="ARBA00022723"/>
    </source>
</evidence>
<evidence type="ECO:0000256" key="3">
    <source>
        <dbReference type="ARBA" id="ARBA00022694"/>
    </source>
</evidence>
<evidence type="ECO:0000256" key="1">
    <source>
        <dbReference type="ARBA" id="ARBA00010669"/>
    </source>
</evidence>
<dbReference type="RefSeq" id="WP_008489351.1">
    <property type="nucleotide sequence ID" value="NZ_AMRG01000012.1"/>
</dbReference>
<protein>
    <recommendedName>
        <fullName evidence="8">tRNA-specific adenosine deaminase</fullName>
        <ecNumber evidence="8">3.5.4.33</ecNumber>
    </recommendedName>
</protein>
<comment type="catalytic activity">
    <reaction evidence="7 8">
        <text>adenosine(34) in tRNA + H2O + H(+) = inosine(34) in tRNA + NH4(+)</text>
        <dbReference type="Rhea" id="RHEA:43168"/>
        <dbReference type="Rhea" id="RHEA-COMP:10373"/>
        <dbReference type="Rhea" id="RHEA-COMP:10374"/>
        <dbReference type="ChEBI" id="CHEBI:15377"/>
        <dbReference type="ChEBI" id="CHEBI:15378"/>
        <dbReference type="ChEBI" id="CHEBI:28938"/>
        <dbReference type="ChEBI" id="CHEBI:74411"/>
        <dbReference type="ChEBI" id="CHEBI:82852"/>
        <dbReference type="EC" id="3.5.4.33"/>
    </reaction>
</comment>
<dbReference type="InterPro" id="IPR016193">
    <property type="entry name" value="Cytidine_deaminase-like"/>
</dbReference>
<organism evidence="10 11">
    <name type="scientific">Idiomarina xiamenensis 10-D-4</name>
    <dbReference type="NCBI Taxonomy" id="740709"/>
    <lineage>
        <taxon>Bacteria</taxon>
        <taxon>Pseudomonadati</taxon>
        <taxon>Pseudomonadota</taxon>
        <taxon>Gammaproteobacteria</taxon>
        <taxon>Alteromonadales</taxon>
        <taxon>Idiomarinaceae</taxon>
        <taxon>Idiomarina</taxon>
    </lineage>
</organism>
<dbReference type="SUPFAM" id="SSF53927">
    <property type="entry name" value="Cytidine deaminase-like"/>
    <property type="match status" value="1"/>
</dbReference>
<feature type="binding site" evidence="8">
    <location>
        <position position="87"/>
    </location>
    <ligand>
        <name>Zn(2+)</name>
        <dbReference type="ChEBI" id="CHEBI:29105"/>
        <note>catalytic</note>
    </ligand>
</feature>
<dbReference type="EC" id="3.5.4.33" evidence="8"/>
<sequence length="161" mass="17507">MSEQHAFFMRRALMLAEQAAAADEVPVGAVLVVDGKIIGEGYNQVITRNDASAHAEVLALRAGGVQQQNYRLVNSTLYVTLEPCAMCAGLITHARVQTLVFGAPDPRTGATGSAIQVINHASMNHRVEVVSGVLAQECGDILREFFREKRKKAKNLTEFKN</sequence>
<dbReference type="InterPro" id="IPR028883">
    <property type="entry name" value="tRNA_aden_deaminase"/>
</dbReference>
<evidence type="ECO:0000256" key="5">
    <source>
        <dbReference type="ARBA" id="ARBA00022801"/>
    </source>
</evidence>
<evidence type="ECO:0000256" key="7">
    <source>
        <dbReference type="ARBA" id="ARBA00048045"/>
    </source>
</evidence>
<dbReference type="eggNOG" id="COG0590">
    <property type="taxonomic scope" value="Bacteria"/>
</dbReference>
<evidence type="ECO:0000313" key="11">
    <source>
        <dbReference type="Proteomes" id="UP000014115"/>
    </source>
</evidence>
<dbReference type="PROSITE" id="PS51747">
    <property type="entry name" value="CYT_DCMP_DEAMINASES_2"/>
    <property type="match status" value="1"/>
</dbReference>
<comment type="subunit">
    <text evidence="2 8">Homodimer.</text>
</comment>
<dbReference type="STRING" id="740709.A10D4_10199"/>
<evidence type="ECO:0000259" key="9">
    <source>
        <dbReference type="PROSITE" id="PS51747"/>
    </source>
</evidence>
<accession>K2JFS3</accession>
<dbReference type="OrthoDB" id="9802676at2"/>
<dbReference type="PATRIC" id="fig|740709.3.peg.2063"/>
<dbReference type="CDD" id="cd01285">
    <property type="entry name" value="nucleoside_deaminase"/>
    <property type="match status" value="1"/>
</dbReference>
<dbReference type="FunFam" id="3.40.140.10:FF:000005">
    <property type="entry name" value="tRNA-specific adenosine deaminase"/>
    <property type="match status" value="1"/>
</dbReference>
<keyword evidence="4 8" id="KW-0479">Metal-binding</keyword>
<dbReference type="AlphaFoldDB" id="K2JFS3"/>
<feature type="domain" description="CMP/dCMP-type deaminase" evidence="9">
    <location>
        <begin position="3"/>
        <end position="114"/>
    </location>
</feature>
<gene>
    <name evidence="8" type="primary">tadA</name>
    <name evidence="10" type="ORF">A10D4_10199</name>
</gene>
<dbReference type="PROSITE" id="PS00903">
    <property type="entry name" value="CYT_DCMP_DEAMINASES_1"/>
    <property type="match status" value="1"/>
</dbReference>
<reference evidence="10 11" key="1">
    <citation type="journal article" date="2012" name="J. Bacteriol.">
        <title>Genome Sequence of Idiomarina xiamenensis Type Strain 10-D-4.</title>
        <authorList>
            <person name="Lai Q."/>
            <person name="Wang L."/>
            <person name="Wang W."/>
            <person name="Shao Z."/>
        </authorList>
    </citation>
    <scope>NUCLEOTIDE SEQUENCE [LARGE SCALE GENOMIC DNA]</scope>
    <source>
        <strain evidence="10 11">10-D-4</strain>
    </source>
</reference>
<feature type="active site" description="Proton donor" evidence="8">
    <location>
        <position position="56"/>
    </location>
</feature>
<comment type="function">
    <text evidence="8">Catalyzes the deamination of adenosine to inosine at the wobble position 34 of tRNA(Arg2).</text>
</comment>
<dbReference type="InterPro" id="IPR016192">
    <property type="entry name" value="APOBEC/CMP_deaminase_Zn-bd"/>
</dbReference>
<dbReference type="GO" id="GO:0002100">
    <property type="term" value="P:tRNA wobble adenosine to inosine editing"/>
    <property type="evidence" value="ECO:0007669"/>
    <property type="project" value="UniProtKB-UniRule"/>
</dbReference>
<keyword evidence="3 8" id="KW-0819">tRNA processing</keyword>
<dbReference type="InterPro" id="IPR058535">
    <property type="entry name" value="MafB19-deam"/>
</dbReference>
<keyword evidence="5 8" id="KW-0378">Hydrolase</keyword>
<dbReference type="HAMAP" id="MF_00972">
    <property type="entry name" value="tRNA_aden_deaminase"/>
    <property type="match status" value="1"/>
</dbReference>
<name>K2JFS3_9GAMM</name>
<dbReference type="GO" id="GO:0008270">
    <property type="term" value="F:zinc ion binding"/>
    <property type="evidence" value="ECO:0007669"/>
    <property type="project" value="UniProtKB-UniRule"/>
</dbReference>
<dbReference type="InterPro" id="IPR002125">
    <property type="entry name" value="CMP_dCMP_dom"/>
</dbReference>
<comment type="cofactor">
    <cofactor evidence="8">
        <name>Zn(2+)</name>
        <dbReference type="ChEBI" id="CHEBI:29105"/>
    </cofactor>
    <text evidence="8">Binds 1 zinc ion per subunit.</text>
</comment>
<evidence type="ECO:0000313" key="10">
    <source>
        <dbReference type="EMBL" id="EKE82141.1"/>
    </source>
</evidence>
<feature type="binding site" evidence="8">
    <location>
        <position position="84"/>
    </location>
    <ligand>
        <name>Zn(2+)</name>
        <dbReference type="ChEBI" id="CHEBI:29105"/>
        <note>catalytic</note>
    </ligand>
</feature>
<dbReference type="Proteomes" id="UP000014115">
    <property type="component" value="Unassembled WGS sequence"/>
</dbReference>
<dbReference type="PANTHER" id="PTHR11079:SF202">
    <property type="entry name" value="TRNA-SPECIFIC ADENOSINE DEAMINASE"/>
    <property type="match status" value="1"/>
</dbReference>
<dbReference type="Gene3D" id="3.40.140.10">
    <property type="entry name" value="Cytidine Deaminase, domain 2"/>
    <property type="match status" value="1"/>
</dbReference>
<evidence type="ECO:0000256" key="6">
    <source>
        <dbReference type="ARBA" id="ARBA00022833"/>
    </source>
</evidence>
<dbReference type="PANTHER" id="PTHR11079">
    <property type="entry name" value="CYTOSINE DEAMINASE FAMILY MEMBER"/>
    <property type="match status" value="1"/>
</dbReference>